<dbReference type="SUPFAM" id="SSF52540">
    <property type="entry name" value="P-loop containing nucleoside triphosphate hydrolases"/>
    <property type="match status" value="1"/>
</dbReference>
<sequence>MRVKRYVVDTMPDALGQIRSELGKEAVILNTKEIRSGGFLGLFAKRKIEVIAAVDESKKQPERKASSHSQGVRAAVPKHNPYKEHSLVMQHEADPVQHPPIAQAAVATLEPRQEPAQFGRASAPQLSAADQAVRPAAARNETTTDSLLEEMQVMKGLLAQLSRDMNRSGEPVLAGWDAVRERLEEQEFDGQWIQTMCDEYRVHLQENGLESSEEQARSWTRAYLLNFLEQADVKGIQSDTKVVQFVGPTGVGKTTSIAKLAAEQSLKLQRRVGFITADTYRIAAVEQLKTYATILNVPLEVVFSPLEVRKAFEQLRECDVIFMDTAGRNYRNELFVSELNSLLNAHRPSETYLVMSLTTKFKDMKAIADNFAKFHIDRLLLTKMDETDTYGSVFNLLRTYPVSLSYMTNGQNVPDDIIPFNPSQIVDLVLGAGSHE</sequence>
<dbReference type="Pfam" id="PF00448">
    <property type="entry name" value="SRP54"/>
    <property type="match status" value="1"/>
</dbReference>
<name>A0A8J4H308_9BACL</name>
<feature type="compositionally biased region" description="Low complexity" evidence="14">
    <location>
        <begin position="128"/>
        <end position="138"/>
    </location>
</feature>
<keyword evidence="17" id="KW-0966">Cell projection</keyword>
<dbReference type="GO" id="GO:0005525">
    <property type="term" value="F:GTP binding"/>
    <property type="evidence" value="ECO:0007669"/>
    <property type="project" value="UniProtKB-UniRule"/>
</dbReference>
<evidence type="ECO:0000256" key="9">
    <source>
        <dbReference type="ARBA" id="ARBA00023134"/>
    </source>
</evidence>
<comment type="similarity">
    <text evidence="2">Belongs to the GTP-binding SRP family.</text>
</comment>
<keyword evidence="9" id="KW-0342">GTP-binding</keyword>
<feature type="domain" description="SRP54-type proteins GTP-binding" evidence="16">
    <location>
        <begin position="240"/>
        <end position="431"/>
    </location>
</feature>
<dbReference type="GO" id="GO:0003924">
    <property type="term" value="F:GTPase activity"/>
    <property type="evidence" value="ECO:0007669"/>
    <property type="project" value="UniProtKB-UniRule"/>
</dbReference>
<dbReference type="FunFam" id="3.40.50.300:FF:000695">
    <property type="entry name" value="Flagellar biosynthesis regulator FlhF"/>
    <property type="match status" value="1"/>
</dbReference>
<evidence type="ECO:0000313" key="17">
    <source>
        <dbReference type="EMBL" id="GIQ68626.1"/>
    </source>
</evidence>
<dbReference type="Gene3D" id="3.40.50.300">
    <property type="entry name" value="P-loop containing nucleotide triphosphate hydrolases"/>
    <property type="match status" value="1"/>
</dbReference>
<dbReference type="GO" id="GO:0005047">
    <property type="term" value="F:signal recognition particle binding"/>
    <property type="evidence" value="ECO:0007669"/>
    <property type="project" value="TreeGrafter"/>
</dbReference>
<evidence type="ECO:0000256" key="1">
    <source>
        <dbReference type="ARBA" id="ARBA00004413"/>
    </source>
</evidence>
<evidence type="ECO:0000256" key="5">
    <source>
        <dbReference type="ARBA" id="ARBA00022475"/>
    </source>
</evidence>
<dbReference type="Gene3D" id="1.20.120.1380">
    <property type="entry name" value="Flagellar FlhF biosynthesis protein, N domain"/>
    <property type="match status" value="1"/>
</dbReference>
<dbReference type="EMBL" id="BOVK01000016">
    <property type="protein sequence ID" value="GIQ68626.1"/>
    <property type="molecule type" value="Genomic_DNA"/>
</dbReference>
<dbReference type="PANTHER" id="PTHR43134">
    <property type="entry name" value="SIGNAL RECOGNITION PARTICLE RECEPTOR SUBUNIT ALPHA"/>
    <property type="match status" value="1"/>
</dbReference>
<keyword evidence="8" id="KW-0653">Protein transport</keyword>
<keyword evidence="4" id="KW-0813">Transport</keyword>
<dbReference type="InterPro" id="IPR020006">
    <property type="entry name" value="FlhF"/>
</dbReference>
<dbReference type="Proteomes" id="UP000677918">
    <property type="component" value="Unassembled WGS sequence"/>
</dbReference>
<evidence type="ECO:0000259" key="15">
    <source>
        <dbReference type="SMART" id="SM00382"/>
    </source>
</evidence>
<feature type="region of interest" description="Disordered" evidence="14">
    <location>
        <begin position="120"/>
        <end position="140"/>
    </location>
</feature>
<dbReference type="AlphaFoldDB" id="A0A8J4H308"/>
<evidence type="ECO:0000256" key="10">
    <source>
        <dbReference type="ARBA" id="ARBA00023136"/>
    </source>
</evidence>
<keyword evidence="17" id="KW-0282">Flagellum</keyword>
<dbReference type="GO" id="GO:0005886">
    <property type="term" value="C:plasma membrane"/>
    <property type="evidence" value="ECO:0007669"/>
    <property type="project" value="UniProtKB-SubCell"/>
</dbReference>
<evidence type="ECO:0000256" key="8">
    <source>
        <dbReference type="ARBA" id="ARBA00022927"/>
    </source>
</evidence>
<evidence type="ECO:0000256" key="7">
    <source>
        <dbReference type="ARBA" id="ARBA00022795"/>
    </source>
</evidence>
<dbReference type="RefSeq" id="WP_213411222.1">
    <property type="nucleotide sequence ID" value="NZ_BOVK01000016.1"/>
</dbReference>
<keyword evidence="11" id="KW-1006">Bacterial flagellum protein export</keyword>
<keyword evidence="18" id="KW-1185">Reference proteome</keyword>
<evidence type="ECO:0000256" key="14">
    <source>
        <dbReference type="SAM" id="MobiDB-lite"/>
    </source>
</evidence>
<evidence type="ECO:0000259" key="16">
    <source>
        <dbReference type="SMART" id="SM00962"/>
    </source>
</evidence>
<accession>A0A8J4H308</accession>
<dbReference type="GO" id="GO:0044781">
    <property type="term" value="P:bacterial-type flagellum organization"/>
    <property type="evidence" value="ECO:0007669"/>
    <property type="project" value="UniProtKB-UniRule"/>
</dbReference>
<keyword evidence="6" id="KW-0547">Nucleotide-binding</keyword>
<dbReference type="InterPro" id="IPR000897">
    <property type="entry name" value="SRP54_GTPase_dom"/>
</dbReference>
<evidence type="ECO:0000256" key="2">
    <source>
        <dbReference type="ARBA" id="ARBA00008531"/>
    </source>
</evidence>
<dbReference type="GO" id="GO:0015031">
    <property type="term" value="P:protein transport"/>
    <property type="evidence" value="ECO:0007669"/>
    <property type="project" value="UniProtKB-KW"/>
</dbReference>
<keyword evidence="17" id="KW-0969">Cilium</keyword>
<dbReference type="NCBIfam" id="TIGR03499">
    <property type="entry name" value="FlhF"/>
    <property type="match status" value="1"/>
</dbReference>
<organism evidence="17 18">
    <name type="scientific">Xylanibacillus composti</name>
    <dbReference type="NCBI Taxonomy" id="1572762"/>
    <lineage>
        <taxon>Bacteria</taxon>
        <taxon>Bacillati</taxon>
        <taxon>Bacillota</taxon>
        <taxon>Bacilli</taxon>
        <taxon>Bacillales</taxon>
        <taxon>Paenibacillaceae</taxon>
        <taxon>Xylanibacillus</taxon>
    </lineage>
</organism>
<dbReference type="InterPro" id="IPR027417">
    <property type="entry name" value="P-loop_NTPase"/>
</dbReference>
<protein>
    <recommendedName>
        <fullName evidence="3 13">Flagellar biosynthesis protein FlhF</fullName>
    </recommendedName>
</protein>
<evidence type="ECO:0000313" key="18">
    <source>
        <dbReference type="Proteomes" id="UP000677918"/>
    </source>
</evidence>
<evidence type="ECO:0000256" key="3">
    <source>
        <dbReference type="ARBA" id="ARBA00014919"/>
    </source>
</evidence>
<dbReference type="CDD" id="cd17873">
    <property type="entry name" value="FlhF"/>
    <property type="match status" value="1"/>
</dbReference>
<keyword evidence="5" id="KW-1003">Cell membrane</keyword>
<dbReference type="PANTHER" id="PTHR43134:SF3">
    <property type="entry name" value="FLAGELLAR BIOSYNTHESIS PROTEIN FLHF"/>
    <property type="match status" value="1"/>
</dbReference>
<comment type="subcellular location">
    <subcellularLocation>
        <location evidence="1">Cell membrane</location>
        <topology evidence="1">Peripheral membrane protein</topology>
        <orientation evidence="1">Cytoplasmic side</orientation>
    </subcellularLocation>
</comment>
<dbReference type="SMART" id="SM00382">
    <property type="entry name" value="AAA"/>
    <property type="match status" value="1"/>
</dbReference>
<dbReference type="GO" id="GO:0006614">
    <property type="term" value="P:SRP-dependent cotranslational protein targeting to membrane"/>
    <property type="evidence" value="ECO:0007669"/>
    <property type="project" value="UniProtKB-UniRule"/>
</dbReference>
<evidence type="ECO:0000256" key="6">
    <source>
        <dbReference type="ARBA" id="ARBA00022741"/>
    </source>
</evidence>
<comment type="caution">
    <text evidence="17">The sequence shown here is derived from an EMBL/GenBank/DDBJ whole genome shotgun (WGS) entry which is preliminary data.</text>
</comment>
<dbReference type="SMART" id="SM00962">
    <property type="entry name" value="SRP54"/>
    <property type="match status" value="1"/>
</dbReference>
<dbReference type="InterPro" id="IPR047040">
    <property type="entry name" value="FlhF__GTPase_dom"/>
</dbReference>
<evidence type="ECO:0000256" key="13">
    <source>
        <dbReference type="NCBIfam" id="TIGR03499"/>
    </source>
</evidence>
<evidence type="ECO:0000256" key="12">
    <source>
        <dbReference type="ARBA" id="ARBA00025337"/>
    </source>
</evidence>
<reference evidence="17" key="1">
    <citation type="submission" date="2021-04" db="EMBL/GenBank/DDBJ databases">
        <title>Draft genome sequence of Xylanibacillus composti strain K13.</title>
        <authorList>
            <person name="Uke A."/>
            <person name="Chhe C."/>
            <person name="Baramee S."/>
            <person name="Kosugi A."/>
        </authorList>
    </citation>
    <scope>NUCLEOTIDE SEQUENCE</scope>
    <source>
        <strain evidence="17">K13</strain>
    </source>
</reference>
<proteinExistence type="inferred from homology"/>
<gene>
    <name evidence="17" type="ORF">XYCOK13_14500</name>
</gene>
<comment type="function">
    <text evidence="12">Necessary for flagellar biosynthesis. May be involved in translocation of the flagellum.</text>
</comment>
<keyword evidence="10" id="KW-0472">Membrane</keyword>
<dbReference type="InterPro" id="IPR003593">
    <property type="entry name" value="AAA+_ATPase"/>
</dbReference>
<keyword evidence="7" id="KW-1005">Bacterial flagellum biogenesis</keyword>
<evidence type="ECO:0000256" key="11">
    <source>
        <dbReference type="ARBA" id="ARBA00023225"/>
    </source>
</evidence>
<feature type="domain" description="AAA+ ATPase" evidence="15">
    <location>
        <begin position="239"/>
        <end position="382"/>
    </location>
</feature>
<evidence type="ECO:0000256" key="4">
    <source>
        <dbReference type="ARBA" id="ARBA00022448"/>
    </source>
</evidence>